<dbReference type="EMBL" id="MTKP01000088">
    <property type="protein sequence ID" value="RWX49011.1"/>
    <property type="molecule type" value="Genomic_DNA"/>
</dbReference>
<evidence type="ECO:0008006" key="3">
    <source>
        <dbReference type="Google" id="ProtNLM"/>
    </source>
</evidence>
<protein>
    <recommendedName>
        <fullName evidence="3">PilZ domain-containing protein</fullName>
    </recommendedName>
</protein>
<reference evidence="1 2" key="1">
    <citation type="submission" date="2017-01" db="EMBL/GenBank/DDBJ databases">
        <title>The cable genome- insights into the physiology and evolution of filamentous bacteria capable of sulfide oxidation via long distance electron transfer.</title>
        <authorList>
            <person name="Schreiber L."/>
            <person name="Bjerg J.T."/>
            <person name="Boggild A."/>
            <person name="Van De Vossenberg J."/>
            <person name="Meysman F."/>
            <person name="Nielsen L.P."/>
            <person name="Schramm A."/>
            <person name="Kjeldsen K.U."/>
        </authorList>
    </citation>
    <scope>NUCLEOTIDE SEQUENCE [LARGE SCALE GENOMIC DNA]</scope>
    <source>
        <strain evidence="1">A1</strain>
    </source>
</reference>
<accession>A0A444J7G9</accession>
<proteinExistence type="predicted"/>
<dbReference type="Proteomes" id="UP000288086">
    <property type="component" value="Unassembled WGS sequence"/>
</dbReference>
<keyword evidence="2" id="KW-1185">Reference proteome</keyword>
<sequence>MQKEFEMSIKIKKRKQERIDLIDYIAIFTKDSCNYTGTLKEISLNGLRVNICPIGSQIIATSPALREYKPSTWRKRKFQIVVSENILSKKCKATSYHNLKNKIYTVTAYPRWQRKENNLMEVGFEISESSADWKLFVQQRISDPN</sequence>
<dbReference type="AlphaFoldDB" id="A0A444J7G9"/>
<organism evidence="1 2">
    <name type="scientific">Candidatus Electrothrix communis</name>
    <dbReference type="NCBI Taxonomy" id="1859133"/>
    <lineage>
        <taxon>Bacteria</taxon>
        <taxon>Pseudomonadati</taxon>
        <taxon>Thermodesulfobacteriota</taxon>
        <taxon>Desulfobulbia</taxon>
        <taxon>Desulfobulbales</taxon>
        <taxon>Desulfobulbaceae</taxon>
        <taxon>Candidatus Electrothrix</taxon>
    </lineage>
</organism>
<gene>
    <name evidence="1" type="ORF">VT98_10881</name>
</gene>
<comment type="caution">
    <text evidence="1">The sequence shown here is derived from an EMBL/GenBank/DDBJ whole genome shotgun (WGS) entry which is preliminary data.</text>
</comment>
<name>A0A444J7G9_9BACT</name>
<evidence type="ECO:0000313" key="1">
    <source>
        <dbReference type="EMBL" id="RWX49011.1"/>
    </source>
</evidence>
<evidence type="ECO:0000313" key="2">
    <source>
        <dbReference type="Proteomes" id="UP000288086"/>
    </source>
</evidence>